<keyword evidence="3" id="KW-1185">Reference proteome</keyword>
<feature type="region of interest" description="Disordered" evidence="1">
    <location>
        <begin position="17"/>
        <end position="37"/>
    </location>
</feature>
<evidence type="ECO:0000313" key="3">
    <source>
        <dbReference type="Proteomes" id="UP000436088"/>
    </source>
</evidence>
<reference evidence="2" key="1">
    <citation type="submission" date="2019-09" db="EMBL/GenBank/DDBJ databases">
        <title>Draft genome information of white flower Hibiscus syriacus.</title>
        <authorList>
            <person name="Kim Y.-M."/>
        </authorList>
    </citation>
    <scope>NUCLEOTIDE SEQUENCE [LARGE SCALE GENOMIC DNA]</scope>
    <source>
        <strain evidence="2">YM2019G1</strain>
    </source>
</reference>
<evidence type="ECO:0000313" key="2">
    <source>
        <dbReference type="EMBL" id="KAE8732361.1"/>
    </source>
</evidence>
<dbReference type="AlphaFoldDB" id="A0A6A3CYP7"/>
<feature type="compositionally biased region" description="Polar residues" evidence="1">
    <location>
        <begin position="22"/>
        <end position="35"/>
    </location>
</feature>
<comment type="caution">
    <text evidence="2">The sequence shown here is derived from an EMBL/GenBank/DDBJ whole genome shotgun (WGS) entry which is preliminary data.</text>
</comment>
<gene>
    <name evidence="2" type="ORF">F3Y22_tig00002237pilonHSYRG01960</name>
</gene>
<sequence>MVEYMFSFSRDLVINGAPTAVPTPSTEGSTASPVSESAGAVAFGPSRPLGTYTGLYDEFVELVGLFVVRDGGKQPDEARQTLLSGVGGACGEQPSGSMTLCYLLDKNKTASYGSTLIWTELLSCLTFAMSQLLPFNGGPTGAPTPSPKGSVSPGFAQELAPASSSGNTKGASNIAIPGPASLLALPIAFLAMLFGI</sequence>
<feature type="region of interest" description="Disordered" evidence="1">
    <location>
        <begin position="138"/>
        <end position="170"/>
    </location>
</feature>
<dbReference type="EMBL" id="VEPZ02000167">
    <property type="protein sequence ID" value="KAE8732361.1"/>
    <property type="molecule type" value="Genomic_DNA"/>
</dbReference>
<dbReference type="Proteomes" id="UP000436088">
    <property type="component" value="Unassembled WGS sequence"/>
</dbReference>
<evidence type="ECO:0000256" key="1">
    <source>
        <dbReference type="SAM" id="MobiDB-lite"/>
    </source>
</evidence>
<accession>A0A6A3CYP7</accession>
<organism evidence="2 3">
    <name type="scientific">Hibiscus syriacus</name>
    <name type="common">Rose of Sharon</name>
    <dbReference type="NCBI Taxonomy" id="106335"/>
    <lineage>
        <taxon>Eukaryota</taxon>
        <taxon>Viridiplantae</taxon>
        <taxon>Streptophyta</taxon>
        <taxon>Embryophyta</taxon>
        <taxon>Tracheophyta</taxon>
        <taxon>Spermatophyta</taxon>
        <taxon>Magnoliopsida</taxon>
        <taxon>eudicotyledons</taxon>
        <taxon>Gunneridae</taxon>
        <taxon>Pentapetalae</taxon>
        <taxon>rosids</taxon>
        <taxon>malvids</taxon>
        <taxon>Malvales</taxon>
        <taxon>Malvaceae</taxon>
        <taxon>Malvoideae</taxon>
        <taxon>Hibiscus</taxon>
    </lineage>
</organism>
<name>A0A6A3CYP7_HIBSY</name>
<protein>
    <submittedName>
        <fullName evidence="2">Uncharacterized protein</fullName>
    </submittedName>
</protein>
<proteinExistence type="predicted"/>